<dbReference type="EMBL" id="CVRI01000014">
    <property type="protein sequence ID" value="CRK89711.1"/>
    <property type="molecule type" value="Genomic_DNA"/>
</dbReference>
<evidence type="ECO:0000313" key="3">
    <source>
        <dbReference type="EMBL" id="CRK89711.1"/>
    </source>
</evidence>
<reference evidence="3 4" key="1">
    <citation type="submission" date="2015-04" db="EMBL/GenBank/DDBJ databases">
        <authorList>
            <person name="Syromyatnikov M.Y."/>
            <person name="Popov V.N."/>
        </authorList>
    </citation>
    <scope>NUCLEOTIDE SEQUENCE [LARGE SCALE GENOMIC DNA]</scope>
</reference>
<evidence type="ECO:0000313" key="4">
    <source>
        <dbReference type="Proteomes" id="UP000183832"/>
    </source>
</evidence>
<proteinExistence type="predicted"/>
<accession>A0A1J1HNT9</accession>
<keyword evidence="4" id="KW-1185">Reference proteome</keyword>
<evidence type="ECO:0000256" key="2">
    <source>
        <dbReference type="SAM" id="SignalP"/>
    </source>
</evidence>
<feature type="chain" id="PRO_5012068607" evidence="2">
    <location>
        <begin position="19"/>
        <end position="119"/>
    </location>
</feature>
<dbReference type="AlphaFoldDB" id="A0A1J1HNT9"/>
<sequence>MKFLFIFILLVFPTFVLIDGVNGDGGVAIAAGTYITLYKARKRMKESRRRQRKKHRKLTKIVHYKLNKLSYQTSSRESKDSKKGDRSSTLKAEASDRTKRDVKRLSMKLHSLPVGNDVI</sequence>
<protein>
    <submittedName>
        <fullName evidence="3">CLUMA_CG003481, isoform A</fullName>
    </submittedName>
</protein>
<name>A0A1J1HNT9_9DIPT</name>
<keyword evidence="2" id="KW-0732">Signal</keyword>
<evidence type="ECO:0000256" key="1">
    <source>
        <dbReference type="SAM" id="MobiDB-lite"/>
    </source>
</evidence>
<dbReference type="Proteomes" id="UP000183832">
    <property type="component" value="Unassembled WGS sequence"/>
</dbReference>
<organism evidence="3 4">
    <name type="scientific">Clunio marinus</name>
    <dbReference type="NCBI Taxonomy" id="568069"/>
    <lineage>
        <taxon>Eukaryota</taxon>
        <taxon>Metazoa</taxon>
        <taxon>Ecdysozoa</taxon>
        <taxon>Arthropoda</taxon>
        <taxon>Hexapoda</taxon>
        <taxon>Insecta</taxon>
        <taxon>Pterygota</taxon>
        <taxon>Neoptera</taxon>
        <taxon>Endopterygota</taxon>
        <taxon>Diptera</taxon>
        <taxon>Nematocera</taxon>
        <taxon>Chironomoidea</taxon>
        <taxon>Chironomidae</taxon>
        <taxon>Clunio</taxon>
    </lineage>
</organism>
<feature type="compositionally biased region" description="Basic and acidic residues" evidence="1">
    <location>
        <begin position="76"/>
        <end position="99"/>
    </location>
</feature>
<feature type="region of interest" description="Disordered" evidence="1">
    <location>
        <begin position="71"/>
        <end position="102"/>
    </location>
</feature>
<feature type="signal peptide" evidence="2">
    <location>
        <begin position="1"/>
        <end position="18"/>
    </location>
</feature>
<gene>
    <name evidence="3" type="ORF">CLUMA_CG003481</name>
</gene>